<keyword evidence="1 6" id="KW-0575">Peroxidase</keyword>
<evidence type="ECO:0000256" key="2">
    <source>
        <dbReference type="ARBA" id="ARBA00022862"/>
    </source>
</evidence>
<evidence type="ECO:0000256" key="4">
    <source>
        <dbReference type="ARBA" id="ARBA00023284"/>
    </source>
</evidence>
<dbReference type="InterPro" id="IPR036249">
    <property type="entry name" value="Thioredoxin-like_sf"/>
</dbReference>
<feature type="active site" description="Cysteine sulfenic acid (-SOH) intermediate" evidence="5">
    <location>
        <position position="48"/>
    </location>
</feature>
<keyword evidence="3 6" id="KW-0560">Oxidoreductase</keyword>
<dbReference type="SUPFAM" id="SSF52833">
    <property type="entry name" value="Thioredoxin-like"/>
    <property type="match status" value="1"/>
</dbReference>
<keyword evidence="2 6" id="KW-0049">Antioxidant</keyword>
<dbReference type="PANTHER" id="PTHR10430">
    <property type="entry name" value="PEROXIREDOXIN"/>
    <property type="match status" value="1"/>
</dbReference>
<name>A0A1I5EN67_9HYPH</name>
<dbReference type="GO" id="GO:0042744">
    <property type="term" value="P:hydrogen peroxide catabolic process"/>
    <property type="evidence" value="ECO:0007669"/>
    <property type="project" value="TreeGrafter"/>
</dbReference>
<evidence type="ECO:0000259" key="7">
    <source>
        <dbReference type="PROSITE" id="PS51352"/>
    </source>
</evidence>
<dbReference type="Pfam" id="PF08534">
    <property type="entry name" value="Redoxin"/>
    <property type="match status" value="1"/>
</dbReference>
<feature type="domain" description="Thioredoxin" evidence="7">
    <location>
        <begin position="2"/>
        <end position="162"/>
    </location>
</feature>
<protein>
    <recommendedName>
        <fullName evidence="6">Glutathione-dependent peroxiredoxin</fullName>
        <ecNumber evidence="6">1.11.1.27</ecNumber>
    </recommendedName>
</protein>
<evidence type="ECO:0000256" key="6">
    <source>
        <dbReference type="RuleBase" id="RU366011"/>
    </source>
</evidence>
<dbReference type="EC" id="1.11.1.27" evidence="6"/>
<dbReference type="STRING" id="655353.SAMN04488056_103267"/>
<comment type="function">
    <text evidence="6">Thiol-specific peroxidase that catalyzes the reduction of hydrogen peroxide and organic hydroperoxides to water and alcohols, respectively. Plays a role in cell protection against oxidative stress by detoxifying peroxides.</text>
</comment>
<dbReference type="PROSITE" id="PS51352">
    <property type="entry name" value="THIOREDOXIN_2"/>
    <property type="match status" value="1"/>
</dbReference>
<gene>
    <name evidence="8" type="ORF">SAMN04488056_103267</name>
</gene>
<keyword evidence="4 6" id="KW-0676">Redox-active center</keyword>
<dbReference type="Gene3D" id="3.40.30.10">
    <property type="entry name" value="Glutaredoxin"/>
    <property type="match status" value="1"/>
</dbReference>
<reference evidence="8 9" key="1">
    <citation type="submission" date="2016-10" db="EMBL/GenBank/DDBJ databases">
        <authorList>
            <person name="de Groot N.N."/>
        </authorList>
    </citation>
    <scope>NUCLEOTIDE SEQUENCE [LARGE SCALE GENOMIC DNA]</scope>
    <source>
        <strain evidence="8 9">CGMCC 1.9157</strain>
    </source>
</reference>
<dbReference type="InterPro" id="IPR037944">
    <property type="entry name" value="PRX5-like"/>
</dbReference>
<dbReference type="InterPro" id="IPR013740">
    <property type="entry name" value="Redoxin"/>
</dbReference>
<evidence type="ECO:0000256" key="3">
    <source>
        <dbReference type="ARBA" id="ARBA00023002"/>
    </source>
</evidence>
<dbReference type="AlphaFoldDB" id="A0A1I5EN67"/>
<dbReference type="PANTHER" id="PTHR10430:SF16">
    <property type="entry name" value="PEROXIREDOXIN-5, MITOCHONDRIAL"/>
    <property type="match status" value="1"/>
</dbReference>
<accession>A0A1I5EN67</accession>
<comment type="catalytic activity">
    <reaction evidence="6">
        <text>a hydroperoxide + 2 glutathione = an alcohol + glutathione disulfide + H2O</text>
        <dbReference type="Rhea" id="RHEA:62632"/>
        <dbReference type="ChEBI" id="CHEBI:15377"/>
        <dbReference type="ChEBI" id="CHEBI:30879"/>
        <dbReference type="ChEBI" id="CHEBI:35924"/>
        <dbReference type="ChEBI" id="CHEBI:57925"/>
        <dbReference type="ChEBI" id="CHEBI:58297"/>
        <dbReference type="EC" id="1.11.1.27"/>
    </reaction>
</comment>
<evidence type="ECO:0000313" key="9">
    <source>
        <dbReference type="Proteomes" id="UP000199236"/>
    </source>
</evidence>
<dbReference type="EMBL" id="FOVR01000003">
    <property type="protein sequence ID" value="SFO12964.1"/>
    <property type="molecule type" value="Genomic_DNA"/>
</dbReference>
<dbReference type="Proteomes" id="UP000199236">
    <property type="component" value="Unassembled WGS sequence"/>
</dbReference>
<proteinExistence type="inferred from homology"/>
<evidence type="ECO:0000313" key="8">
    <source>
        <dbReference type="EMBL" id="SFO12964.1"/>
    </source>
</evidence>
<dbReference type="GO" id="GO:0005737">
    <property type="term" value="C:cytoplasm"/>
    <property type="evidence" value="ECO:0007669"/>
    <property type="project" value="TreeGrafter"/>
</dbReference>
<dbReference type="OrthoDB" id="9800621at2"/>
<dbReference type="FunFam" id="3.40.30.10:FF:000020">
    <property type="entry name" value="Peroxiredoxin"/>
    <property type="match status" value="1"/>
</dbReference>
<evidence type="ECO:0000256" key="5">
    <source>
        <dbReference type="PIRSR" id="PIRSR637944-1"/>
    </source>
</evidence>
<dbReference type="GO" id="GO:0045454">
    <property type="term" value="P:cell redox homeostasis"/>
    <property type="evidence" value="ECO:0007669"/>
    <property type="project" value="TreeGrafter"/>
</dbReference>
<comment type="similarity">
    <text evidence="6">Belongs to the peroxiredoxin family. Prx5 subfamily.</text>
</comment>
<dbReference type="CDD" id="cd03013">
    <property type="entry name" value="PRX5_like"/>
    <property type="match status" value="1"/>
</dbReference>
<dbReference type="GO" id="GO:0008379">
    <property type="term" value="F:thioredoxin peroxidase activity"/>
    <property type="evidence" value="ECO:0007669"/>
    <property type="project" value="InterPro"/>
</dbReference>
<dbReference type="RefSeq" id="WP_090071305.1">
    <property type="nucleotide sequence ID" value="NZ_FOVR01000003.1"/>
</dbReference>
<dbReference type="GO" id="GO:0034599">
    <property type="term" value="P:cellular response to oxidative stress"/>
    <property type="evidence" value="ECO:0007669"/>
    <property type="project" value="InterPro"/>
</dbReference>
<sequence length="163" mass="17097">MIKVGDKLPEATFLVMGEDGKEQRTVSDLCAGRKVVIFGVPGAFTPTCHLNHLPGYINSIDGLHALGVDEVAVVAANDVYVMDAWSKASGGKGQITFLADGNADFAKATGLDLDATAGGMGIRFQRFSMIVDNGTVTHFNLEENPGEVEKSGATGIIAQLKGE</sequence>
<organism evidence="8 9">
    <name type="scientific">Cohaesibacter marisflavi</name>
    <dbReference type="NCBI Taxonomy" id="655353"/>
    <lineage>
        <taxon>Bacteria</taxon>
        <taxon>Pseudomonadati</taxon>
        <taxon>Pseudomonadota</taxon>
        <taxon>Alphaproteobacteria</taxon>
        <taxon>Hyphomicrobiales</taxon>
        <taxon>Cohaesibacteraceae</taxon>
    </lineage>
</organism>
<dbReference type="InterPro" id="IPR013766">
    <property type="entry name" value="Thioredoxin_domain"/>
</dbReference>
<keyword evidence="9" id="KW-1185">Reference proteome</keyword>
<evidence type="ECO:0000256" key="1">
    <source>
        <dbReference type="ARBA" id="ARBA00022559"/>
    </source>
</evidence>